<dbReference type="GO" id="GO:0030245">
    <property type="term" value="P:cellulose catabolic process"/>
    <property type="evidence" value="ECO:0007669"/>
    <property type="project" value="UniProtKB-UniRule"/>
</dbReference>
<dbReference type="PROSITE" id="PS51164">
    <property type="entry name" value="CBM1_2"/>
    <property type="match status" value="1"/>
</dbReference>
<protein>
    <recommendedName>
        <fullName evidence="10">AA9 family lytic polysaccharide monooxygenase</fullName>
        <ecNumber evidence="10">1.14.99.56</ecNumber>
    </recommendedName>
    <alternativeName>
        <fullName evidence="10">Endo-beta-1,4-glucanase</fullName>
    </alternativeName>
    <alternativeName>
        <fullName evidence="10">Glycosyl hydrolase 61 family protein</fullName>
    </alternativeName>
</protein>
<dbReference type="AlphaFoldDB" id="A0AAV9WSK4"/>
<keyword evidence="8" id="KW-0503">Monooxygenase</keyword>
<evidence type="ECO:0000259" key="11">
    <source>
        <dbReference type="PROSITE" id="PS51164"/>
    </source>
</evidence>
<name>A0AAV9WSK4_9PEZI</name>
<evidence type="ECO:0000256" key="7">
    <source>
        <dbReference type="ARBA" id="ARBA00023008"/>
    </source>
</evidence>
<dbReference type="Gene3D" id="2.70.50.70">
    <property type="match status" value="1"/>
</dbReference>
<dbReference type="InterPro" id="IPR005103">
    <property type="entry name" value="AA9_LPMO"/>
</dbReference>
<comment type="catalytic activity">
    <reaction evidence="10">
        <text>[(1-&gt;4)-beta-D-glucosyl]n+m + reduced acceptor + O2 = 4-dehydro-beta-D-glucosyl-[(1-&gt;4)-beta-D-glucosyl]n-1 + [(1-&gt;4)-beta-D-glucosyl]m + acceptor + H2O.</text>
        <dbReference type="EC" id="1.14.99.56"/>
    </reaction>
</comment>
<proteinExistence type="predicted"/>
<accession>A0AAV9WSK4</accession>
<keyword evidence="6" id="KW-0560">Oxidoreductase</keyword>
<dbReference type="PANTHER" id="PTHR33353:SF13">
    <property type="entry name" value="ENDOGLUCANASE II"/>
    <property type="match status" value="1"/>
</dbReference>
<dbReference type="GO" id="GO:0005576">
    <property type="term" value="C:extracellular region"/>
    <property type="evidence" value="ECO:0007669"/>
    <property type="project" value="UniProtKB-SubCell"/>
</dbReference>
<keyword evidence="10" id="KW-0624">Polysaccharide degradation</keyword>
<evidence type="ECO:0000256" key="4">
    <source>
        <dbReference type="ARBA" id="ARBA00022723"/>
    </source>
</evidence>
<keyword evidence="3 10" id="KW-0964">Secreted</keyword>
<dbReference type="InterPro" id="IPR049892">
    <property type="entry name" value="AA9"/>
</dbReference>
<feature type="domain" description="CBM1" evidence="11">
    <location>
        <begin position="300"/>
        <end position="335"/>
    </location>
</feature>
<keyword evidence="7" id="KW-0186">Copper</keyword>
<keyword evidence="5" id="KW-0732">Signal</keyword>
<dbReference type="SMART" id="SM00236">
    <property type="entry name" value="fCBD"/>
    <property type="match status" value="1"/>
</dbReference>
<dbReference type="GO" id="GO:0008810">
    <property type="term" value="F:cellulase activity"/>
    <property type="evidence" value="ECO:0007669"/>
    <property type="project" value="UniProtKB-UniRule"/>
</dbReference>
<dbReference type="Pfam" id="PF03443">
    <property type="entry name" value="AA9"/>
    <property type="match status" value="1"/>
</dbReference>
<evidence type="ECO:0000256" key="5">
    <source>
        <dbReference type="ARBA" id="ARBA00022729"/>
    </source>
</evidence>
<evidence type="ECO:0000313" key="13">
    <source>
        <dbReference type="Proteomes" id="UP001365542"/>
    </source>
</evidence>
<comment type="domain">
    <text evidence="10">Has a modular structure: an endo-beta-1,4-glucanase catalytic module at the N-terminus, a linker rich in serines and threonines, and a C-terminal carbohydrate-binding module (CBM).</text>
</comment>
<dbReference type="InterPro" id="IPR035971">
    <property type="entry name" value="CBD_sf"/>
</dbReference>
<organism evidence="12 13">
    <name type="scientific">Orbilia ellipsospora</name>
    <dbReference type="NCBI Taxonomy" id="2528407"/>
    <lineage>
        <taxon>Eukaryota</taxon>
        <taxon>Fungi</taxon>
        <taxon>Dikarya</taxon>
        <taxon>Ascomycota</taxon>
        <taxon>Pezizomycotina</taxon>
        <taxon>Orbiliomycetes</taxon>
        <taxon>Orbiliales</taxon>
        <taxon>Orbiliaceae</taxon>
        <taxon>Orbilia</taxon>
    </lineage>
</organism>
<evidence type="ECO:0000256" key="8">
    <source>
        <dbReference type="ARBA" id="ARBA00023033"/>
    </source>
</evidence>
<keyword evidence="4" id="KW-0479">Metal-binding</keyword>
<dbReference type="Proteomes" id="UP001365542">
    <property type="component" value="Unassembled WGS sequence"/>
</dbReference>
<comment type="cofactor">
    <cofactor evidence="1">
        <name>Cu(2+)</name>
        <dbReference type="ChEBI" id="CHEBI:29036"/>
    </cofactor>
</comment>
<dbReference type="CDD" id="cd21175">
    <property type="entry name" value="LPMO_AA9"/>
    <property type="match status" value="1"/>
</dbReference>
<dbReference type="PANTHER" id="PTHR33353">
    <property type="entry name" value="PUTATIVE (AFU_ORTHOLOGUE AFUA_1G12560)-RELATED"/>
    <property type="match status" value="1"/>
</dbReference>
<keyword evidence="9 10" id="KW-1015">Disulfide bond</keyword>
<evidence type="ECO:0000256" key="9">
    <source>
        <dbReference type="ARBA" id="ARBA00023157"/>
    </source>
</evidence>
<dbReference type="GO" id="GO:0004497">
    <property type="term" value="F:monooxygenase activity"/>
    <property type="evidence" value="ECO:0007669"/>
    <property type="project" value="UniProtKB-KW"/>
</dbReference>
<dbReference type="GO" id="GO:0046872">
    <property type="term" value="F:metal ion binding"/>
    <property type="evidence" value="ECO:0007669"/>
    <property type="project" value="UniProtKB-KW"/>
</dbReference>
<evidence type="ECO:0000256" key="2">
    <source>
        <dbReference type="ARBA" id="ARBA00004613"/>
    </source>
</evidence>
<sequence>MKFQVKALFATGFAATVQCHSIFQKISINGAEQAQLVGFRAPSTNNPVMDVTTNDIICQVPGSASADVVDVPAGAKIGTYWGHVIGGAQFPGDADNPIASSHKGPITVYMAKVDNAATTPSTGLKWFKVAEEGFNTATVKWAVDTLIAGGGWWYFTMPSCLAPGNYLMRAEVIALHSASAVLGAQFYISCVQINLTGGGTSTPGSTVSFPGAYEETDPSIEINIYGSTGQPDNGGKPYAIPGPAPISCSGQTSSPSPTTLLTTTRLTTASGNSATTTLVSKATSSKGVSVGPLSTGPAGSLQALYGQCGGSSWTGPTACAQGTCQVQNPYYSQCLN</sequence>
<dbReference type="EC" id="1.14.99.56" evidence="10"/>
<dbReference type="GO" id="GO:0030248">
    <property type="term" value="F:cellulose binding"/>
    <property type="evidence" value="ECO:0007669"/>
    <property type="project" value="UniProtKB-UniRule"/>
</dbReference>
<comment type="caution">
    <text evidence="12">The sequence shown here is derived from an EMBL/GenBank/DDBJ whole genome shotgun (WGS) entry which is preliminary data.</text>
</comment>
<comment type="subcellular location">
    <subcellularLocation>
        <location evidence="2 10">Secreted</location>
    </subcellularLocation>
</comment>
<keyword evidence="10" id="KW-0119">Carbohydrate metabolism</keyword>
<comment type="function">
    <text evidence="10">Lytic polysaccharide monooxygenase (LMPO) that depolymerizes crystalline and amorphous polysaccharides via the oxidation of scissile alpha- or beta-(1-4)-glycosidic bonds, yielding C1 and/or C4 oxidation products. Catalysis by LPMOs requires the reduction of the active-site copper from Cu(II) to Cu(I) by a reducing agent and H(2)O(2) or O(2) as a cosubstrate.</text>
</comment>
<evidence type="ECO:0000256" key="1">
    <source>
        <dbReference type="ARBA" id="ARBA00001973"/>
    </source>
</evidence>
<dbReference type="Pfam" id="PF00734">
    <property type="entry name" value="CBM_1"/>
    <property type="match status" value="1"/>
</dbReference>
<keyword evidence="13" id="KW-1185">Reference proteome</keyword>
<evidence type="ECO:0000256" key="10">
    <source>
        <dbReference type="RuleBase" id="RU368122"/>
    </source>
</evidence>
<evidence type="ECO:0000256" key="3">
    <source>
        <dbReference type="ARBA" id="ARBA00022525"/>
    </source>
</evidence>
<reference evidence="12 13" key="1">
    <citation type="submission" date="2019-10" db="EMBL/GenBank/DDBJ databases">
        <authorList>
            <person name="Palmer J.M."/>
        </authorList>
    </citation>
    <scope>NUCLEOTIDE SEQUENCE [LARGE SCALE GENOMIC DNA]</scope>
    <source>
        <strain evidence="12 13">TWF694</strain>
    </source>
</reference>
<dbReference type="SUPFAM" id="SSF57180">
    <property type="entry name" value="Cellulose-binding domain"/>
    <property type="match status" value="1"/>
</dbReference>
<dbReference type="EMBL" id="JAVHJO010000017">
    <property type="protein sequence ID" value="KAK6525112.1"/>
    <property type="molecule type" value="Genomic_DNA"/>
</dbReference>
<evidence type="ECO:0000313" key="12">
    <source>
        <dbReference type="EMBL" id="KAK6525112.1"/>
    </source>
</evidence>
<dbReference type="InterPro" id="IPR000254">
    <property type="entry name" value="CBD"/>
</dbReference>
<gene>
    <name evidence="12" type="ORF">TWF694_005260</name>
</gene>
<keyword evidence="10" id="KW-0136">Cellulose degradation</keyword>
<evidence type="ECO:0000256" key="6">
    <source>
        <dbReference type="ARBA" id="ARBA00023002"/>
    </source>
</evidence>
<dbReference type="PROSITE" id="PS00562">
    <property type="entry name" value="CBM1_1"/>
    <property type="match status" value="1"/>
</dbReference>